<dbReference type="GeneTree" id="ENSGT00940000153143"/>
<feature type="domain" description="Ig-like" evidence="8">
    <location>
        <begin position="15"/>
        <end position="114"/>
    </location>
</feature>
<evidence type="ECO:0000256" key="2">
    <source>
        <dbReference type="ARBA" id="ARBA00022692"/>
    </source>
</evidence>
<dbReference type="GO" id="GO:0016020">
    <property type="term" value="C:membrane"/>
    <property type="evidence" value="ECO:0007669"/>
    <property type="project" value="UniProtKB-SubCell"/>
</dbReference>
<evidence type="ECO:0000256" key="5">
    <source>
        <dbReference type="ARBA" id="ARBA00023170"/>
    </source>
</evidence>
<dbReference type="SMART" id="SM00406">
    <property type="entry name" value="IGv"/>
    <property type="match status" value="1"/>
</dbReference>
<evidence type="ECO:0000259" key="8">
    <source>
        <dbReference type="PROSITE" id="PS50835"/>
    </source>
</evidence>
<dbReference type="Proteomes" id="UP000694390">
    <property type="component" value="Chromosome 2"/>
</dbReference>
<evidence type="ECO:0000313" key="9">
    <source>
        <dbReference type="Ensembl" id="ENSGEVP00005009681.1"/>
    </source>
</evidence>
<keyword evidence="5" id="KW-0675">Receptor</keyword>
<sequence length="262" mass="30649">MDLPPNSCLWYFFLPFFVDGAAQVQLTQDQLSITRKPTKTGRIDCKVSGINFRDAYIHWYRHRPGEAPEWILYFKTQTEKSNFDKEKFSVDKTTEKSTLTVNKLTYNDMATYYCAYWDRTVLETHKHSENNYIKVFGSGTKLIVSSKFYSTKLDSTKIQALPPSTEQDGKVSYMCLIEDFYPNVIKVTWEEENKNAEKNGVHEEIWPPGDNQQSYSLSSWLTVDKNSNKNYRCKYEHEIKGDYVPMESPGIYRTSFNNIVYI</sequence>
<dbReference type="Pfam" id="PF07654">
    <property type="entry name" value="C1-set"/>
    <property type="match status" value="1"/>
</dbReference>
<dbReference type="Gene3D" id="2.60.40.10">
    <property type="entry name" value="Immunoglobulins"/>
    <property type="match status" value="2"/>
</dbReference>
<dbReference type="PANTHER" id="PTHR19256:SF65">
    <property type="entry name" value="T CELL RECEPTOR GAMMA CONSTANT 1-RELATED"/>
    <property type="match status" value="1"/>
</dbReference>
<dbReference type="InterPro" id="IPR051117">
    <property type="entry name" value="TRG_var/const_region"/>
</dbReference>
<reference evidence="9" key="2">
    <citation type="submission" date="2025-08" db="UniProtKB">
        <authorList>
            <consortium name="Ensembl"/>
        </authorList>
    </citation>
    <scope>IDENTIFICATION</scope>
</reference>
<evidence type="ECO:0000313" key="10">
    <source>
        <dbReference type="Proteomes" id="UP000694390"/>
    </source>
</evidence>
<organism evidence="9 10">
    <name type="scientific">Gopherus evgoodei</name>
    <name type="common">Goodes thornscrub tortoise</name>
    <dbReference type="NCBI Taxonomy" id="1825980"/>
    <lineage>
        <taxon>Eukaryota</taxon>
        <taxon>Metazoa</taxon>
        <taxon>Chordata</taxon>
        <taxon>Craniata</taxon>
        <taxon>Vertebrata</taxon>
        <taxon>Euteleostomi</taxon>
        <taxon>Archelosauria</taxon>
        <taxon>Testudinata</taxon>
        <taxon>Testudines</taxon>
        <taxon>Cryptodira</taxon>
        <taxon>Durocryptodira</taxon>
        <taxon>Testudinoidea</taxon>
        <taxon>Testudinidae</taxon>
        <taxon>Gopherus</taxon>
    </lineage>
</organism>
<keyword evidence="4" id="KW-0472">Membrane</keyword>
<dbReference type="InterPro" id="IPR013783">
    <property type="entry name" value="Ig-like_fold"/>
</dbReference>
<feature type="chain" id="PRO_5046568805" description="Ig-like domain-containing protein" evidence="7">
    <location>
        <begin position="24"/>
        <end position="262"/>
    </location>
</feature>
<evidence type="ECO:0000256" key="3">
    <source>
        <dbReference type="ARBA" id="ARBA00022989"/>
    </source>
</evidence>
<proteinExistence type="predicted"/>
<keyword evidence="6" id="KW-0393">Immunoglobulin domain</keyword>
<name>A0A8C4VZ79_9SAUR</name>
<keyword evidence="2" id="KW-0812">Transmembrane</keyword>
<evidence type="ECO:0000256" key="7">
    <source>
        <dbReference type="SAM" id="SignalP"/>
    </source>
</evidence>
<dbReference type="OrthoDB" id="9428161at2759"/>
<dbReference type="InterPro" id="IPR013106">
    <property type="entry name" value="Ig_V-set"/>
</dbReference>
<evidence type="ECO:0000256" key="1">
    <source>
        <dbReference type="ARBA" id="ARBA00004370"/>
    </source>
</evidence>
<dbReference type="CDD" id="cd00098">
    <property type="entry name" value="IgC1"/>
    <property type="match status" value="1"/>
</dbReference>
<dbReference type="InterPro" id="IPR003599">
    <property type="entry name" value="Ig_sub"/>
</dbReference>
<keyword evidence="7" id="KW-0732">Signal</keyword>
<reference evidence="9" key="3">
    <citation type="submission" date="2025-09" db="UniProtKB">
        <authorList>
            <consortium name="Ensembl"/>
        </authorList>
    </citation>
    <scope>IDENTIFICATION</scope>
</reference>
<evidence type="ECO:0000256" key="4">
    <source>
        <dbReference type="ARBA" id="ARBA00023136"/>
    </source>
</evidence>
<accession>A0A8C4VZ79</accession>
<dbReference type="SMART" id="SM00407">
    <property type="entry name" value="IGc1"/>
    <property type="match status" value="1"/>
</dbReference>
<feature type="signal peptide" evidence="7">
    <location>
        <begin position="1"/>
        <end position="23"/>
    </location>
</feature>
<dbReference type="InterPro" id="IPR036179">
    <property type="entry name" value="Ig-like_dom_sf"/>
</dbReference>
<evidence type="ECO:0000256" key="6">
    <source>
        <dbReference type="ARBA" id="ARBA00023319"/>
    </source>
</evidence>
<dbReference type="InterPro" id="IPR007110">
    <property type="entry name" value="Ig-like_dom"/>
</dbReference>
<dbReference type="SUPFAM" id="SSF48726">
    <property type="entry name" value="Immunoglobulin"/>
    <property type="match status" value="2"/>
</dbReference>
<dbReference type="AlphaFoldDB" id="A0A8C4VZ79"/>
<dbReference type="Ensembl" id="ENSGEVT00005010153.1">
    <property type="protein sequence ID" value="ENSGEVP00005009681.1"/>
    <property type="gene ID" value="ENSGEVG00005006865.1"/>
</dbReference>
<protein>
    <recommendedName>
        <fullName evidence="8">Ig-like domain-containing protein</fullName>
    </recommendedName>
</protein>
<feature type="domain" description="Ig-like" evidence="8">
    <location>
        <begin position="156"/>
        <end position="237"/>
    </location>
</feature>
<keyword evidence="10" id="KW-1185">Reference proteome</keyword>
<keyword evidence="3" id="KW-1133">Transmembrane helix</keyword>
<dbReference type="InterPro" id="IPR003597">
    <property type="entry name" value="Ig_C1-set"/>
</dbReference>
<dbReference type="PANTHER" id="PTHR19256">
    <property type="entry name" value="T-CELL RECEPTOR GAMMA CHAIN"/>
    <property type="match status" value="1"/>
</dbReference>
<dbReference type="Pfam" id="PF07686">
    <property type="entry name" value="V-set"/>
    <property type="match status" value="1"/>
</dbReference>
<reference evidence="9" key="1">
    <citation type="submission" date="2019-06" db="EMBL/GenBank/DDBJ databases">
        <title>G10K-VGP Goodes thornscrub tortoise genome, primary haplotype.</title>
        <authorList>
            <person name="Murphy B."/>
            <person name="Edwards T."/>
            <person name="Rhie A."/>
            <person name="Koren S."/>
            <person name="Phillippy A."/>
            <person name="Fedrigo O."/>
            <person name="Haase B."/>
            <person name="Mountcastle J."/>
            <person name="Lewin H."/>
            <person name="Damas J."/>
            <person name="Howe K."/>
            <person name="Formenti G."/>
            <person name="Myers G."/>
            <person name="Durbin R."/>
            <person name="Jarvis E.D."/>
        </authorList>
    </citation>
    <scope>NUCLEOTIDE SEQUENCE [LARGE SCALE GENOMIC DNA]</scope>
</reference>
<comment type="subcellular location">
    <subcellularLocation>
        <location evidence="1">Membrane</location>
    </subcellularLocation>
</comment>
<dbReference type="SMART" id="SM00409">
    <property type="entry name" value="IG"/>
    <property type="match status" value="1"/>
</dbReference>
<dbReference type="PROSITE" id="PS50835">
    <property type="entry name" value="IG_LIKE"/>
    <property type="match status" value="2"/>
</dbReference>